<feature type="region of interest" description="Disordered" evidence="1">
    <location>
        <begin position="293"/>
        <end position="313"/>
    </location>
</feature>
<organism evidence="2 3">
    <name type="scientific">Corynebacterium kroppenstedtii (strain DSM 44385 / JCM 11950 / CIP 105744 / CCUG 35717)</name>
    <dbReference type="NCBI Taxonomy" id="645127"/>
    <lineage>
        <taxon>Bacteria</taxon>
        <taxon>Bacillati</taxon>
        <taxon>Actinomycetota</taxon>
        <taxon>Actinomycetes</taxon>
        <taxon>Mycobacteriales</taxon>
        <taxon>Corynebacteriaceae</taxon>
        <taxon>Corynebacterium</taxon>
    </lineage>
</organism>
<dbReference type="EMBL" id="CP001620">
    <property type="protein sequence ID" value="ACR17534.1"/>
    <property type="molecule type" value="Genomic_DNA"/>
</dbReference>
<evidence type="ECO:0000256" key="1">
    <source>
        <dbReference type="SAM" id="MobiDB-lite"/>
    </source>
</evidence>
<feature type="region of interest" description="Disordered" evidence="1">
    <location>
        <begin position="132"/>
        <end position="176"/>
    </location>
</feature>
<feature type="compositionally biased region" description="Polar residues" evidence="1">
    <location>
        <begin position="36"/>
        <end position="47"/>
    </location>
</feature>
<feature type="compositionally biased region" description="Low complexity" evidence="1">
    <location>
        <begin position="14"/>
        <end position="27"/>
    </location>
</feature>
<reference evidence="2 3" key="1">
    <citation type="journal article" date="2008" name="J. Biotechnol.">
        <title>Ultrafast pyrosequencing of Corynebacterium kroppenstedtii DSM44385 revealed insights into the physiology of a lipophilic corynebacterium that lacks mycolic acids.</title>
        <authorList>
            <person name="Tauch A."/>
            <person name="Schneider J."/>
            <person name="Szczepanowski R."/>
            <person name="Tilker A."/>
            <person name="Viehoever P."/>
            <person name="Gartemann K.-H."/>
            <person name="Arnold W."/>
            <person name="Blom J."/>
            <person name="Brinkrolf K."/>
            <person name="Brune I."/>
            <person name="Goetker S."/>
            <person name="Weisshaar B."/>
            <person name="Goesmann A."/>
            <person name="Droege M."/>
            <person name="Puehler A."/>
        </authorList>
    </citation>
    <scope>NUCLEOTIDE SEQUENCE [LARGE SCALE GENOMIC DNA]</scope>
    <source>
        <strain evidence="3">DSM 44385 / JCM 11950 / CIP 105744 / CCUG 35717</strain>
    </source>
</reference>
<feature type="compositionally biased region" description="Polar residues" evidence="1">
    <location>
        <begin position="151"/>
        <end position="172"/>
    </location>
</feature>
<evidence type="ECO:0000313" key="2">
    <source>
        <dbReference type="EMBL" id="ACR17534.1"/>
    </source>
</evidence>
<protein>
    <submittedName>
        <fullName evidence="2">Uncharacterized protein</fullName>
    </submittedName>
</protein>
<dbReference type="STRING" id="645127.ckrop_0776"/>
<dbReference type="Proteomes" id="UP000001473">
    <property type="component" value="Chromosome"/>
</dbReference>
<proteinExistence type="predicted"/>
<keyword evidence="3" id="KW-1185">Reference proteome</keyword>
<gene>
    <name evidence="2" type="ordered locus">ckrop_0776</name>
</gene>
<sequence length="313" mass="35163">MIASSIKSMAPHQATASLLSSRPASSLDVDQRRSSTEALNSSPVDAPMQSHQLELQPLTQVSQYRDALVHLGAGLVARLTDKHGTPVDRDSLTCPANHAWGSAADNFLEFFSTEKGLRIHYRSLDTTIPGATGWELRTPPPPPLNIDSYDDSSPQLKASVRSRGQSTMTRPQPNEDRIVPNAHAWLSHPILMRILRDYLYEQWSRPTVIGCINNGNLIAIPINDTPSLLRAHQWLKHHWSDSTFEVFHQLWKIDNRFPEPWVFPEKQVQWNPESSCSQTGPVPGTIRARDSALSRHTNYMPTPPSSYYGVREH</sequence>
<dbReference type="AlphaFoldDB" id="C4LI79"/>
<evidence type="ECO:0000313" key="3">
    <source>
        <dbReference type="Proteomes" id="UP000001473"/>
    </source>
</evidence>
<name>C4LI79_CORK4</name>
<dbReference type="KEGG" id="ckp:ckrop_0776"/>
<dbReference type="HOGENOM" id="CLU_887717_0_0_11"/>
<feature type="region of interest" description="Disordered" evidence="1">
    <location>
        <begin position="14"/>
        <end position="47"/>
    </location>
</feature>
<accession>C4LI79</accession>